<gene>
    <name evidence="1" type="ORF">F5144DRAFT_650066</name>
</gene>
<proteinExistence type="predicted"/>
<name>A0ACB7PA14_9PEZI</name>
<organism evidence="1 2">
    <name type="scientific">Chaetomium tenue</name>
    <dbReference type="NCBI Taxonomy" id="1854479"/>
    <lineage>
        <taxon>Eukaryota</taxon>
        <taxon>Fungi</taxon>
        <taxon>Dikarya</taxon>
        <taxon>Ascomycota</taxon>
        <taxon>Pezizomycotina</taxon>
        <taxon>Sordariomycetes</taxon>
        <taxon>Sordariomycetidae</taxon>
        <taxon>Sordariales</taxon>
        <taxon>Chaetomiaceae</taxon>
        <taxon>Chaetomium</taxon>
    </lineage>
</organism>
<keyword evidence="2" id="KW-1185">Reference proteome</keyword>
<evidence type="ECO:0000313" key="2">
    <source>
        <dbReference type="Proteomes" id="UP000724584"/>
    </source>
</evidence>
<protein>
    <submittedName>
        <fullName evidence="1">RNA dependent RNA polymerase-domain-containing protein</fullName>
    </submittedName>
</protein>
<accession>A0ACB7PA14</accession>
<evidence type="ECO:0000313" key="1">
    <source>
        <dbReference type="EMBL" id="KAH6632295.1"/>
    </source>
</evidence>
<comment type="caution">
    <text evidence="1">The sequence shown here is derived from an EMBL/GenBank/DDBJ whole genome shotgun (WGS) entry which is preliminary data.</text>
</comment>
<dbReference type="Proteomes" id="UP000724584">
    <property type="component" value="Unassembled WGS sequence"/>
</dbReference>
<sequence>MAPNTTTSKKSNLANLKLTLQCPITLDDRAWKYQLPNLPPARELDQRRLVKTVSLIATGGRSEIVLSFEKAEDNRAIRGDPLNKFLVVSLAELRSPPRSQQQPQAPGTTKPASPLQPLTPRECADYATRILRTGITLQGVHYNFYGHSNSQLKSRTCFLYAAPKDIISRRVESLGDFSKMKTVAKKAKRVGLLFSTAKAAMTISPDRVEDIPDIETADYIFTDGCGLVAPQLAQELARRVGIVFRDRRYTPSVLQIRYRGYKGVVTVDPTMAADKKYLLRMRKSMRKFSGGDDHSFSVVEHSKPYTYGYLNDEVIILLDALGVDRAVIKRKQEEHFRFLAEATQDPRSAFRFLCYVNMPQLAERVLMDSLESVRPRIQALVKNEYAKMLNKRDEQKCRILLPKSRLLFGVCDAWGVLKEGECAVKITMDGDGQPAALKGCDVLVTRNPCLHPGDMQKFKVVEKRELAHLVDCIVFSAQGRRPAADLMSGGDLDGDTFFVCWDSDIVPATLSQPAQYPGAKERLRFEPITDDDRLEYFARYNNASLGRVKNLYLDWARARGAMAEQCQELNRLFSQCVDGNFIRIPQKLEKAPPPPQDAPPFILDDVHDAAKQLIQQDTTSNRRKALDDYDFDAVELLLSREDIAVSEYELLRMTLRWCRKNGARLEDLLHFFDLNVLTSEERAWVLQQLPASQDIPALVRNAVRSSSLLPEEAASRFQLNHHGVQWKRVFDSSQDRLATFLDTASKTMGLFHRKLLVLRVDERLTLAIYVPRIIEPAQDSLVDDTVRLFAFPHTQGTETQSRMSLPTKMTYQLYCDSGAFQLFQGQRGNTWIKIMRGQSDDSSYRNTENVSDQRRQRQDTVDSGKNFDCRVSIALDKFSRGLQRHVGRVNRNGLSAAEIYVISNRDVKSMRTLDLWLEHIETETRLPLFDKEIEEYTVPSLTGVDWDSEPDYIVDIARRQDMSAFKRLETPAKFRGIFTWLLAHSQSLLLRAFDYLLSTMRDGGFVNISSSDLMPTMIAFLKSAPFLAISFGRMDAVEPGDEHVDNLQLEVWSVEILRSYILSANEAQELVLAPLRSFLSRVRSLTFDSFASLVELAALTVRQPEIAEDILLEGLERESARLLPGRPALIRHFVHNTIAIALDHVGEASEKPKTRQDLLQLKLLPEDRDGYQVVEIIFRIDSVGGTPENSAHVRLTTATAPANASLAQPYSIDALVIRSEQGLAQFQCFHPLPSFYERCPWKLEYCGPFTTAKTMFDAVRRFAVDFEDCCEVANQILLGDVPGSRPDLDIYARRVLHDYPHMEKLNASQNDAVQAALNSPVTCLWGPPGTGKTETIVEIIRALQICFDKPRILVTAPTHNAVDNVLRRYIGRVSTTVQANNPHLAPLRVSTEIRKVAEDLRKYTCDAMAGQEIHANRAAMDQAKKRVRQCSIIFTTCIGAGIGLLRPEAFDIVIVDEASQQTEPASLVPLVKGCQKAILVGDHVQLRPTVHQHSLVMDFDKSLFERLYTEQHQPTASSTAAATNLSPLASPPSLAHLMLDTQYRMHPSISAFPSAEFYSHRLRTGILASARPLFRSAFPWPARSPGRDGCDPYPDDNDDGTDNIARNVFIDCAAREDLGGKSKTNVGQAELCARVCRLLLTPQPQPTPTTTTTNPPIPPLPQSSFITTPQTIAILTPYAKQADLLRRLLTHLPNNPGVEVSSIDGFQGQEADVVVLVTVRCNESGEIGFLRDERRLNVALTRARVGVVVVGSGGTLGGRGVNKVGQGGGSGSGGGVGVGEEGEDDGKGLWRRLLGRLVPMSAEVLEGIEI</sequence>
<reference evidence="1 2" key="1">
    <citation type="journal article" date="2021" name="Nat. Commun.">
        <title>Genetic determinants of endophytism in the Arabidopsis root mycobiome.</title>
        <authorList>
            <person name="Mesny F."/>
            <person name="Miyauchi S."/>
            <person name="Thiergart T."/>
            <person name="Pickel B."/>
            <person name="Atanasova L."/>
            <person name="Karlsson M."/>
            <person name="Huettel B."/>
            <person name="Barry K.W."/>
            <person name="Haridas S."/>
            <person name="Chen C."/>
            <person name="Bauer D."/>
            <person name="Andreopoulos W."/>
            <person name="Pangilinan J."/>
            <person name="LaButti K."/>
            <person name="Riley R."/>
            <person name="Lipzen A."/>
            <person name="Clum A."/>
            <person name="Drula E."/>
            <person name="Henrissat B."/>
            <person name="Kohler A."/>
            <person name="Grigoriev I.V."/>
            <person name="Martin F.M."/>
            <person name="Hacquard S."/>
        </authorList>
    </citation>
    <scope>NUCLEOTIDE SEQUENCE [LARGE SCALE GENOMIC DNA]</scope>
    <source>
        <strain evidence="1 2">MPI-SDFR-AT-0079</strain>
    </source>
</reference>
<dbReference type="EMBL" id="JAGIZQ010000004">
    <property type="protein sequence ID" value="KAH6632295.1"/>
    <property type="molecule type" value="Genomic_DNA"/>
</dbReference>